<dbReference type="AlphaFoldDB" id="A0AAF0ER36"/>
<dbReference type="EMBL" id="CP119877">
    <property type="protein sequence ID" value="WFD33354.1"/>
    <property type="molecule type" value="Genomic_DNA"/>
</dbReference>
<dbReference type="GO" id="GO:0000122">
    <property type="term" value="P:negative regulation of transcription by RNA polymerase II"/>
    <property type="evidence" value="ECO:0007669"/>
    <property type="project" value="TreeGrafter"/>
</dbReference>
<feature type="repeat" description="TPR" evidence="3">
    <location>
        <begin position="272"/>
        <end position="305"/>
    </location>
</feature>
<feature type="region of interest" description="Disordered" evidence="4">
    <location>
        <begin position="380"/>
        <end position="438"/>
    </location>
</feature>
<feature type="repeat" description="TPR" evidence="3">
    <location>
        <begin position="306"/>
        <end position="340"/>
    </location>
</feature>
<dbReference type="SMART" id="SM00028">
    <property type="entry name" value="TPR"/>
    <property type="match status" value="8"/>
</dbReference>
<dbReference type="Pfam" id="PF13176">
    <property type="entry name" value="TPR_7"/>
    <property type="match status" value="1"/>
</dbReference>
<dbReference type="GO" id="GO:0031490">
    <property type="term" value="F:chromatin DNA binding"/>
    <property type="evidence" value="ECO:0007669"/>
    <property type="project" value="TreeGrafter"/>
</dbReference>
<dbReference type="InterPro" id="IPR051630">
    <property type="entry name" value="Corepressor-Demethylase"/>
</dbReference>
<name>A0AAF0ER36_9BASI</name>
<protein>
    <submittedName>
        <fullName evidence="5">Glucose repression mediator protein</fullName>
    </submittedName>
</protein>
<feature type="repeat" description="TPR" evidence="3">
    <location>
        <begin position="56"/>
        <end position="89"/>
    </location>
</feature>
<dbReference type="PROSITE" id="PS50005">
    <property type="entry name" value="TPR"/>
    <property type="match status" value="8"/>
</dbReference>
<dbReference type="SUPFAM" id="SSF48452">
    <property type="entry name" value="TPR-like"/>
    <property type="match status" value="1"/>
</dbReference>
<dbReference type="Pfam" id="PF13432">
    <property type="entry name" value="TPR_16"/>
    <property type="match status" value="1"/>
</dbReference>
<evidence type="ECO:0000313" key="6">
    <source>
        <dbReference type="Proteomes" id="UP001219933"/>
    </source>
</evidence>
<evidence type="ECO:0000313" key="5">
    <source>
        <dbReference type="EMBL" id="WFD33354.1"/>
    </source>
</evidence>
<comment type="subcellular location">
    <subcellularLocation>
        <location evidence="1">Nucleus</location>
    </subcellularLocation>
</comment>
<reference evidence="5" key="1">
    <citation type="submission" date="2023-03" db="EMBL/GenBank/DDBJ databases">
        <title>Mating type loci evolution in Malassezia.</title>
        <authorList>
            <person name="Coelho M.A."/>
        </authorList>
    </citation>
    <scope>NUCLEOTIDE SEQUENCE</scope>
    <source>
        <strain evidence="5">CBS 11721</strain>
    </source>
</reference>
<feature type="region of interest" description="Disordered" evidence="4">
    <location>
        <begin position="556"/>
        <end position="625"/>
    </location>
</feature>
<feature type="compositionally biased region" description="Basic and acidic residues" evidence="4">
    <location>
        <begin position="610"/>
        <end position="625"/>
    </location>
</feature>
<dbReference type="InterPro" id="IPR019734">
    <property type="entry name" value="TPR_rpt"/>
</dbReference>
<keyword evidence="2" id="KW-0539">Nucleus</keyword>
<keyword evidence="3" id="KW-0802">TPR repeat</keyword>
<evidence type="ECO:0000256" key="1">
    <source>
        <dbReference type="ARBA" id="ARBA00004123"/>
    </source>
</evidence>
<evidence type="ECO:0000256" key="2">
    <source>
        <dbReference type="ARBA" id="ARBA00023242"/>
    </source>
</evidence>
<feature type="repeat" description="TPR" evidence="3">
    <location>
        <begin position="22"/>
        <end position="55"/>
    </location>
</feature>
<dbReference type="GO" id="GO:0017053">
    <property type="term" value="C:transcription repressor complex"/>
    <property type="evidence" value="ECO:0007669"/>
    <property type="project" value="TreeGrafter"/>
</dbReference>
<feature type="repeat" description="TPR" evidence="3">
    <location>
        <begin position="92"/>
        <end position="125"/>
    </location>
</feature>
<dbReference type="PANTHER" id="PTHR14017">
    <property type="entry name" value="LYSINE-SPECIFIC DEMETHYLASE"/>
    <property type="match status" value="1"/>
</dbReference>
<dbReference type="GO" id="GO:0005634">
    <property type="term" value="C:nucleus"/>
    <property type="evidence" value="ECO:0007669"/>
    <property type="project" value="UniProtKB-SubCell"/>
</dbReference>
<dbReference type="PROSITE" id="PS50293">
    <property type="entry name" value="TPR_REGION"/>
    <property type="match status" value="1"/>
</dbReference>
<dbReference type="GO" id="GO:0000978">
    <property type="term" value="F:RNA polymerase II cis-regulatory region sequence-specific DNA binding"/>
    <property type="evidence" value="ECO:0007669"/>
    <property type="project" value="TreeGrafter"/>
</dbReference>
<proteinExistence type="predicted"/>
<feature type="repeat" description="TPR" evidence="3">
    <location>
        <begin position="238"/>
        <end position="271"/>
    </location>
</feature>
<dbReference type="Proteomes" id="UP001219933">
    <property type="component" value="Chromosome 1"/>
</dbReference>
<feature type="repeat" description="TPR" evidence="3">
    <location>
        <begin position="166"/>
        <end position="199"/>
    </location>
</feature>
<feature type="repeat" description="TPR" evidence="3">
    <location>
        <begin position="129"/>
        <end position="162"/>
    </location>
</feature>
<keyword evidence="6" id="KW-1185">Reference proteome</keyword>
<dbReference type="FunFam" id="1.25.40.10:FF:000403">
    <property type="entry name" value="General transcriptional repressor, putative"/>
    <property type="match status" value="1"/>
</dbReference>
<feature type="compositionally biased region" description="Basic and acidic residues" evidence="4">
    <location>
        <begin position="388"/>
        <end position="438"/>
    </location>
</feature>
<dbReference type="Pfam" id="PF14559">
    <property type="entry name" value="TPR_19"/>
    <property type="match status" value="1"/>
</dbReference>
<evidence type="ECO:0000256" key="4">
    <source>
        <dbReference type="SAM" id="MobiDB-lite"/>
    </source>
</evidence>
<dbReference type="InterPro" id="IPR011990">
    <property type="entry name" value="TPR-like_helical_dom_sf"/>
</dbReference>
<dbReference type="PANTHER" id="PTHR14017:SF1">
    <property type="entry name" value="LD02225P"/>
    <property type="match status" value="1"/>
</dbReference>
<dbReference type="Gene3D" id="1.25.40.10">
    <property type="entry name" value="Tetratricopeptide repeat domain"/>
    <property type="match status" value="3"/>
</dbReference>
<feature type="region of interest" description="Disordered" evidence="4">
    <location>
        <begin position="481"/>
        <end position="505"/>
    </location>
</feature>
<dbReference type="Pfam" id="PF13181">
    <property type="entry name" value="TPR_8"/>
    <property type="match status" value="2"/>
</dbReference>
<accession>A0AAF0ER36</accession>
<evidence type="ECO:0000256" key="3">
    <source>
        <dbReference type="PROSITE-ProRule" id="PRU00339"/>
    </source>
</evidence>
<sequence>MEDYQRALAAYDSALFHNPYSVAALSAMASVYRALDHFEAAVDCFQRALNIVPENGVIWGAMGHCYLMMDDLQKAYTAYQQALYHLPNPNEPKLWYGIGILYDRYGSLEHAEEAFSSVIRMNPSYEKANEIYFRLGIIYKQQGQFEPSLECFRYILNNPPRPLTEMDIHFQIGLVYEQQSEFALAKEVYERVLAETPNHAKVLQQLGWLYLQPATGFVDHVLAVKLLSQSLESDPNDPQSWYLLGRAYVSAEDYNEAYEAYQQGLYRDNKNPVLWCSIGILYYQIDQFRDALGAYSRSIRLNPYIPEVWLNLGILYESSNNQVNDAIDAYQRALELDPENEIIKQRLHLLDKAQKSGEPLPPAPAPQDVHPSAYTTAVLPPEEQSAEVSREEDPRGAWHYEDEAPNGDPRDRARESSYYEQRGYRDVRDMERRPPLSNGRYEDLRYNLRLVLTMTGVATIHMVAWAVDLESSRISEPWHNSYRREDQSNESFARPYGSSREIDENYDDGAASSLMGLAGAAASMVEAEERNKANAGALASAAPLPNPALDAVVSAPRQPVPDGASANSGKYVLEAAEDGASKPVARTGHDNPDTTAPCVGEAPSAMPIDSEAHDPVRVATEPEQR</sequence>
<gene>
    <name evidence="5" type="primary">SSN6</name>
    <name evidence="5" type="ORF">MCUN1_000167</name>
</gene>
<organism evidence="5 6">
    <name type="scientific">Malassezia cuniculi</name>
    <dbReference type="NCBI Taxonomy" id="948313"/>
    <lineage>
        <taxon>Eukaryota</taxon>
        <taxon>Fungi</taxon>
        <taxon>Dikarya</taxon>
        <taxon>Basidiomycota</taxon>
        <taxon>Ustilaginomycotina</taxon>
        <taxon>Malasseziomycetes</taxon>
        <taxon>Malasseziales</taxon>
        <taxon>Malasseziaceae</taxon>
        <taxon>Malassezia</taxon>
    </lineage>
</organism>